<dbReference type="GO" id="GO:0004519">
    <property type="term" value="F:endonuclease activity"/>
    <property type="evidence" value="ECO:0007669"/>
    <property type="project" value="UniProtKB-KW"/>
</dbReference>
<evidence type="ECO:0000259" key="1">
    <source>
        <dbReference type="SMART" id="SM00507"/>
    </source>
</evidence>
<feature type="domain" description="HNH nuclease" evidence="1">
    <location>
        <begin position="71"/>
        <end position="135"/>
    </location>
</feature>
<dbReference type="CDD" id="cd00085">
    <property type="entry name" value="HNHc"/>
    <property type="match status" value="1"/>
</dbReference>
<dbReference type="EMBL" id="MT144215">
    <property type="protein sequence ID" value="QJA50744.1"/>
    <property type="molecule type" value="Genomic_DNA"/>
</dbReference>
<name>A0A6H1ZT40_9ZZZZ</name>
<dbReference type="Pfam" id="PF01844">
    <property type="entry name" value="HNH"/>
    <property type="match status" value="1"/>
</dbReference>
<reference evidence="2" key="1">
    <citation type="submission" date="2020-03" db="EMBL/GenBank/DDBJ databases">
        <title>The deep terrestrial virosphere.</title>
        <authorList>
            <person name="Holmfeldt K."/>
            <person name="Nilsson E."/>
            <person name="Simone D."/>
            <person name="Lopez-Fernandez M."/>
            <person name="Wu X."/>
            <person name="de Brujin I."/>
            <person name="Lundin D."/>
            <person name="Andersson A."/>
            <person name="Bertilsson S."/>
            <person name="Dopson M."/>
        </authorList>
    </citation>
    <scope>NUCLEOTIDE SEQUENCE</scope>
    <source>
        <strain evidence="2">TM448A01889</strain>
    </source>
</reference>
<accession>A0A6H1ZT40</accession>
<organism evidence="2">
    <name type="scientific">viral metagenome</name>
    <dbReference type="NCBI Taxonomy" id="1070528"/>
    <lineage>
        <taxon>unclassified sequences</taxon>
        <taxon>metagenomes</taxon>
        <taxon>organismal metagenomes</taxon>
    </lineage>
</organism>
<dbReference type="PANTHER" id="PTHR33877">
    <property type="entry name" value="SLL1193 PROTEIN"/>
    <property type="match status" value="1"/>
</dbReference>
<dbReference type="InterPro" id="IPR003615">
    <property type="entry name" value="HNH_nuc"/>
</dbReference>
<gene>
    <name evidence="2" type="ORF">TM448A01889_0009</name>
</gene>
<evidence type="ECO:0000313" key="2">
    <source>
        <dbReference type="EMBL" id="QJA50744.1"/>
    </source>
</evidence>
<keyword evidence="2" id="KW-0378">Hydrolase</keyword>
<dbReference type="AlphaFoldDB" id="A0A6H1ZT40"/>
<dbReference type="PANTHER" id="PTHR33877:SF2">
    <property type="entry name" value="OS07G0170200 PROTEIN"/>
    <property type="match status" value="1"/>
</dbReference>
<keyword evidence="2" id="KW-0540">Nuclease</keyword>
<protein>
    <submittedName>
        <fullName evidence="2">Putative homing endonuclease</fullName>
    </submittedName>
</protein>
<dbReference type="InterPro" id="IPR002711">
    <property type="entry name" value="HNH"/>
</dbReference>
<dbReference type="InterPro" id="IPR052892">
    <property type="entry name" value="NA-targeting_endonuclease"/>
</dbReference>
<sequence length="191" mass="22328">MSRYLHAYKVDTDTRLRLSPAGYCNWCGKPLTGRSKYFCPPSERVVYSDYKRKDYWCTLEFMAWWTSGNPRFKRAVYLRDNFTCQICGIKPITENKHGLEIPDLSQLAIDHIYPYAKGGRTEIVNLQVLCRKCNTKKRDNIPSVFLEKQGQQVLWSPEYQGRERTENLAKIRHALQDAEQVVNVLSNREGK</sequence>
<proteinExistence type="predicted"/>
<dbReference type="Gene3D" id="1.10.30.50">
    <property type="match status" value="1"/>
</dbReference>
<dbReference type="SMART" id="SM00507">
    <property type="entry name" value="HNHc"/>
    <property type="match status" value="1"/>
</dbReference>
<keyword evidence="2" id="KW-0255">Endonuclease</keyword>
<dbReference type="GO" id="GO:0008270">
    <property type="term" value="F:zinc ion binding"/>
    <property type="evidence" value="ECO:0007669"/>
    <property type="project" value="InterPro"/>
</dbReference>
<dbReference type="GO" id="GO:0003676">
    <property type="term" value="F:nucleic acid binding"/>
    <property type="evidence" value="ECO:0007669"/>
    <property type="project" value="InterPro"/>
</dbReference>